<dbReference type="Pfam" id="PF18557">
    <property type="entry name" value="NepR"/>
    <property type="match status" value="1"/>
</dbReference>
<reference evidence="3" key="1">
    <citation type="journal article" date="2014" name="Int. J. Syst. Evol. Microbiol.">
        <title>Complete genome of a new Firmicutes species belonging to the dominant human colonic microbiota ('Ruminococcus bicirculans') reveals two chromosomes and a selective capacity to utilize plant glucans.</title>
        <authorList>
            <consortium name="NISC Comparative Sequencing Program"/>
            <person name="Wegmann U."/>
            <person name="Louis P."/>
            <person name="Goesmann A."/>
            <person name="Henrissat B."/>
            <person name="Duncan S.H."/>
            <person name="Flint H.J."/>
        </authorList>
    </citation>
    <scope>NUCLEOTIDE SEQUENCE</scope>
    <source>
        <strain evidence="3">NBRC 108219</strain>
    </source>
</reference>
<evidence type="ECO:0000313" key="3">
    <source>
        <dbReference type="EMBL" id="GLQ24603.1"/>
    </source>
</evidence>
<reference evidence="3" key="2">
    <citation type="submission" date="2023-01" db="EMBL/GenBank/DDBJ databases">
        <title>Draft genome sequence of Algimonas ampicilliniresistens strain NBRC 108219.</title>
        <authorList>
            <person name="Sun Q."/>
            <person name="Mori K."/>
        </authorList>
    </citation>
    <scope>NUCLEOTIDE SEQUENCE</scope>
    <source>
        <strain evidence="3">NBRC 108219</strain>
    </source>
</reference>
<feature type="compositionally biased region" description="Basic and acidic residues" evidence="1">
    <location>
        <begin position="15"/>
        <end position="30"/>
    </location>
</feature>
<evidence type="ECO:0000256" key="1">
    <source>
        <dbReference type="SAM" id="MobiDB-lite"/>
    </source>
</evidence>
<dbReference type="EMBL" id="BSNK01000002">
    <property type="protein sequence ID" value="GLQ24603.1"/>
    <property type="molecule type" value="Genomic_DNA"/>
</dbReference>
<proteinExistence type="predicted"/>
<keyword evidence="4" id="KW-1185">Reference proteome</keyword>
<name>A0ABQ5VAT8_9PROT</name>
<feature type="domain" description="Anti-sigma factor NepR" evidence="2">
    <location>
        <begin position="29"/>
        <end position="61"/>
    </location>
</feature>
<organism evidence="3 4">
    <name type="scientific">Algimonas ampicilliniresistens</name>
    <dbReference type="NCBI Taxonomy" id="1298735"/>
    <lineage>
        <taxon>Bacteria</taxon>
        <taxon>Pseudomonadati</taxon>
        <taxon>Pseudomonadota</taxon>
        <taxon>Alphaproteobacteria</taxon>
        <taxon>Maricaulales</taxon>
        <taxon>Robiginitomaculaceae</taxon>
        <taxon>Algimonas</taxon>
    </lineage>
</organism>
<dbReference type="InterPro" id="IPR041649">
    <property type="entry name" value="NepR"/>
</dbReference>
<protein>
    <recommendedName>
        <fullName evidence="2">Anti-sigma factor NepR domain-containing protein</fullName>
    </recommendedName>
</protein>
<dbReference type="Proteomes" id="UP001161391">
    <property type="component" value="Unassembled WGS sequence"/>
</dbReference>
<gene>
    <name evidence="3" type="ORF">GCM10007853_24770</name>
</gene>
<sequence>MTDNKKHPTLKSKPRLSDTDSFDKQPLPDKIGHSLKNLYNEVLAEEVPDDFLNLLRQADAATDEGEASK</sequence>
<evidence type="ECO:0000259" key="2">
    <source>
        <dbReference type="Pfam" id="PF18557"/>
    </source>
</evidence>
<evidence type="ECO:0000313" key="4">
    <source>
        <dbReference type="Proteomes" id="UP001161391"/>
    </source>
</evidence>
<accession>A0ABQ5VAT8</accession>
<comment type="caution">
    <text evidence="3">The sequence shown here is derived from an EMBL/GenBank/DDBJ whole genome shotgun (WGS) entry which is preliminary data.</text>
</comment>
<feature type="region of interest" description="Disordered" evidence="1">
    <location>
        <begin position="1"/>
        <end position="30"/>
    </location>
</feature>